<name>A0A941F255_9BACT</name>
<protein>
    <submittedName>
        <fullName evidence="1">Uncharacterized protein</fullName>
    </submittedName>
</protein>
<organism evidence="1 2">
    <name type="scientific">Carboxylicivirga sediminis</name>
    <dbReference type="NCBI Taxonomy" id="2006564"/>
    <lineage>
        <taxon>Bacteria</taxon>
        <taxon>Pseudomonadati</taxon>
        <taxon>Bacteroidota</taxon>
        <taxon>Bacteroidia</taxon>
        <taxon>Marinilabiliales</taxon>
        <taxon>Marinilabiliaceae</taxon>
        <taxon>Carboxylicivirga</taxon>
    </lineage>
</organism>
<dbReference type="AlphaFoldDB" id="A0A941F255"/>
<comment type="caution">
    <text evidence="1">The sequence shown here is derived from an EMBL/GenBank/DDBJ whole genome shotgun (WGS) entry which is preliminary data.</text>
</comment>
<accession>A0A941F255</accession>
<reference evidence="1" key="2">
    <citation type="submission" date="2021-04" db="EMBL/GenBank/DDBJ databases">
        <authorList>
            <person name="Zhang T."/>
            <person name="Zhang Y."/>
            <person name="Lu D."/>
            <person name="Zuo D."/>
            <person name="Du Z."/>
        </authorList>
    </citation>
    <scope>NUCLEOTIDE SEQUENCE</scope>
    <source>
        <strain evidence="1">JR1</strain>
    </source>
</reference>
<keyword evidence="2" id="KW-1185">Reference proteome</keyword>
<gene>
    <name evidence="1" type="ORF">KDU71_07485</name>
</gene>
<dbReference type="RefSeq" id="WP_212189304.1">
    <property type="nucleotide sequence ID" value="NZ_JAGTAR010000009.1"/>
</dbReference>
<evidence type="ECO:0000313" key="1">
    <source>
        <dbReference type="EMBL" id="MBR8535398.1"/>
    </source>
</evidence>
<evidence type="ECO:0000313" key="2">
    <source>
        <dbReference type="Proteomes" id="UP000679220"/>
    </source>
</evidence>
<reference evidence="1" key="1">
    <citation type="journal article" date="2018" name="Int. J. Syst. Evol. Microbiol.">
        <title>Carboxylicivirga sediminis sp. nov., isolated from coastal sediment.</title>
        <authorList>
            <person name="Wang F.Q."/>
            <person name="Ren L.H."/>
            <person name="Zou R.J."/>
            <person name="Sun Y.Z."/>
            <person name="Liu X.J."/>
            <person name="Jiang F."/>
            <person name="Liu L.J."/>
        </authorList>
    </citation>
    <scope>NUCLEOTIDE SEQUENCE</scope>
    <source>
        <strain evidence="1">JR1</strain>
    </source>
</reference>
<dbReference type="Proteomes" id="UP000679220">
    <property type="component" value="Unassembled WGS sequence"/>
</dbReference>
<sequence length="207" mass="24918">MRKRGTDIKGFELFVFNIKNLFWWLKYTLFFERWRVKHNDIIKSALDKGNTVNRIREAMLTWANRRWGEREFLYKALKEHRCGSLAYQIDPYHIRAKELYLSSPFKSLKDIDLSRPLAVFRPDVPYLDKDGKYKTITYGYRDEVKVITTRKIEYKGNYRQVDSINGYGVTCLRYATEEEIMQHIKMQHKKEALLFCRKHNTLPIVLH</sequence>
<proteinExistence type="predicted"/>
<dbReference type="EMBL" id="JAGTAR010000009">
    <property type="protein sequence ID" value="MBR8535398.1"/>
    <property type="molecule type" value="Genomic_DNA"/>
</dbReference>